<keyword evidence="2" id="KW-1133">Transmembrane helix</keyword>
<comment type="caution">
    <text evidence="3">The sequence shown here is derived from an EMBL/GenBank/DDBJ whole genome shotgun (WGS) entry which is preliminary data.</text>
</comment>
<feature type="region of interest" description="Disordered" evidence="1">
    <location>
        <begin position="54"/>
        <end position="88"/>
    </location>
</feature>
<proteinExistence type="predicted"/>
<accession>A0ABV9ID28</accession>
<sequence length="88" mass="10046">MEWTWIGIGLAALVVAGSWLARWGERRGRQGAGWSVLKMFTLLETLLDALPGDRTQVELPPRDDRAQQAPRRRRSVPAKRGQSRRRPQ</sequence>
<organism evidence="3 4">
    <name type="scientific">Deinococcus hohokamensis</name>
    <dbReference type="NCBI Taxonomy" id="309883"/>
    <lineage>
        <taxon>Bacteria</taxon>
        <taxon>Thermotogati</taxon>
        <taxon>Deinococcota</taxon>
        <taxon>Deinococci</taxon>
        <taxon>Deinococcales</taxon>
        <taxon>Deinococcaceae</taxon>
        <taxon>Deinococcus</taxon>
    </lineage>
</organism>
<dbReference type="RefSeq" id="WP_380063198.1">
    <property type="nucleotide sequence ID" value="NZ_JBHSEI010000015.1"/>
</dbReference>
<keyword evidence="2" id="KW-0472">Membrane</keyword>
<dbReference type="EMBL" id="JBHSEI010000015">
    <property type="protein sequence ID" value="MFC4640213.1"/>
    <property type="molecule type" value="Genomic_DNA"/>
</dbReference>
<evidence type="ECO:0000256" key="2">
    <source>
        <dbReference type="SAM" id="Phobius"/>
    </source>
</evidence>
<dbReference type="Proteomes" id="UP001595952">
    <property type="component" value="Unassembled WGS sequence"/>
</dbReference>
<evidence type="ECO:0000313" key="3">
    <source>
        <dbReference type="EMBL" id="MFC4640213.1"/>
    </source>
</evidence>
<keyword evidence="4" id="KW-1185">Reference proteome</keyword>
<evidence type="ECO:0000256" key="1">
    <source>
        <dbReference type="SAM" id="MobiDB-lite"/>
    </source>
</evidence>
<feature type="compositionally biased region" description="Basic residues" evidence="1">
    <location>
        <begin position="70"/>
        <end position="88"/>
    </location>
</feature>
<evidence type="ECO:0000313" key="4">
    <source>
        <dbReference type="Proteomes" id="UP001595952"/>
    </source>
</evidence>
<name>A0ABV9ID28_9DEIO</name>
<feature type="transmembrane region" description="Helical" evidence="2">
    <location>
        <begin position="6"/>
        <end position="24"/>
    </location>
</feature>
<reference evidence="4" key="1">
    <citation type="journal article" date="2019" name="Int. J. Syst. Evol. Microbiol.">
        <title>The Global Catalogue of Microorganisms (GCM) 10K type strain sequencing project: providing services to taxonomists for standard genome sequencing and annotation.</title>
        <authorList>
            <consortium name="The Broad Institute Genomics Platform"/>
            <consortium name="The Broad Institute Genome Sequencing Center for Infectious Disease"/>
            <person name="Wu L."/>
            <person name="Ma J."/>
        </authorList>
    </citation>
    <scope>NUCLEOTIDE SEQUENCE [LARGE SCALE GENOMIC DNA]</scope>
    <source>
        <strain evidence="4">CCUG 55995</strain>
    </source>
</reference>
<gene>
    <name evidence="3" type="ORF">ACFO0D_17935</name>
</gene>
<keyword evidence="2" id="KW-0812">Transmembrane</keyword>
<protein>
    <submittedName>
        <fullName evidence="3">Uncharacterized protein</fullName>
    </submittedName>
</protein>